<dbReference type="GO" id="GO:0005634">
    <property type="term" value="C:nucleus"/>
    <property type="evidence" value="ECO:0007669"/>
    <property type="project" value="TreeGrafter"/>
</dbReference>
<dbReference type="Gene3D" id="1.10.510.10">
    <property type="entry name" value="Transferase(Phosphotransferase) domain 1"/>
    <property type="match status" value="1"/>
</dbReference>
<feature type="region of interest" description="Disordered" evidence="21">
    <location>
        <begin position="640"/>
        <end position="690"/>
    </location>
</feature>
<evidence type="ECO:0000256" key="4">
    <source>
        <dbReference type="ARBA" id="ARBA00022553"/>
    </source>
</evidence>
<dbReference type="EMBL" id="GL446793">
    <property type="protein sequence ID" value="EFN87252.1"/>
    <property type="molecule type" value="Genomic_DNA"/>
</dbReference>
<feature type="transmembrane region" description="Helical" evidence="22">
    <location>
        <begin position="438"/>
        <end position="456"/>
    </location>
</feature>
<evidence type="ECO:0000256" key="2">
    <source>
        <dbReference type="ARBA" id="ARBA00012513"/>
    </source>
</evidence>
<evidence type="ECO:0000256" key="21">
    <source>
        <dbReference type="SAM" id="MobiDB-lite"/>
    </source>
</evidence>
<keyword evidence="4" id="KW-0597">Phosphoprotein</keyword>
<name>E2BAM6_HARSA</name>
<comment type="similarity">
    <text evidence="18">Belongs to the protein kinase superfamily. Ser/Thr protein kinase family. GCN2 subfamily.</text>
</comment>
<evidence type="ECO:0000256" key="12">
    <source>
        <dbReference type="ARBA" id="ARBA00022845"/>
    </source>
</evidence>
<dbReference type="InterPro" id="IPR017441">
    <property type="entry name" value="Protein_kinase_ATP_BS"/>
</dbReference>
<dbReference type="InterPro" id="IPR015943">
    <property type="entry name" value="WD40/YVTN_repeat-like_dom_sf"/>
</dbReference>
<evidence type="ECO:0000256" key="14">
    <source>
        <dbReference type="ARBA" id="ARBA00023016"/>
    </source>
</evidence>
<dbReference type="EC" id="2.7.11.1" evidence="2"/>
<dbReference type="Proteomes" id="UP000008237">
    <property type="component" value="Unassembled WGS sequence"/>
</dbReference>
<evidence type="ECO:0000256" key="13">
    <source>
        <dbReference type="ARBA" id="ARBA00022989"/>
    </source>
</evidence>
<keyword evidence="24" id="KW-0648">Protein biosynthesis</keyword>
<dbReference type="InterPro" id="IPR011009">
    <property type="entry name" value="Kinase-like_dom_sf"/>
</dbReference>
<dbReference type="STRING" id="610380.E2BAM6"/>
<keyword evidence="14" id="KW-0346">Stress response</keyword>
<evidence type="ECO:0000256" key="15">
    <source>
        <dbReference type="ARBA" id="ARBA00023136"/>
    </source>
</evidence>
<dbReference type="PROSITE" id="PS50011">
    <property type="entry name" value="PROTEIN_KINASE_DOM"/>
    <property type="match status" value="1"/>
</dbReference>
<evidence type="ECO:0000256" key="20">
    <source>
        <dbReference type="PROSITE-ProRule" id="PRU10141"/>
    </source>
</evidence>
<reference evidence="24 25" key="1">
    <citation type="journal article" date="2010" name="Science">
        <title>Genomic comparison of the ants Camponotus floridanus and Harpegnathos saltator.</title>
        <authorList>
            <person name="Bonasio R."/>
            <person name="Zhang G."/>
            <person name="Ye C."/>
            <person name="Mutti N.S."/>
            <person name="Fang X."/>
            <person name="Qin N."/>
            <person name="Donahue G."/>
            <person name="Yang P."/>
            <person name="Li Q."/>
            <person name="Li C."/>
            <person name="Zhang P."/>
            <person name="Huang Z."/>
            <person name="Berger S.L."/>
            <person name="Reinberg D."/>
            <person name="Wang J."/>
            <person name="Liebig J."/>
        </authorList>
    </citation>
    <scope>NUCLEOTIDE SEQUENCE [LARGE SCALE GENOMIC DNA]</scope>
    <source>
        <strain evidence="24 25">R22 G/1</strain>
    </source>
</reference>
<dbReference type="InterPro" id="IPR011047">
    <property type="entry name" value="Quinoprotein_ADH-like_sf"/>
</dbReference>
<keyword evidence="5" id="KW-0808">Transferase</keyword>
<evidence type="ECO:0000256" key="5">
    <source>
        <dbReference type="ARBA" id="ARBA00022679"/>
    </source>
</evidence>
<dbReference type="GO" id="GO:0004694">
    <property type="term" value="F:eukaryotic translation initiation factor 2alpha kinase activity"/>
    <property type="evidence" value="ECO:0007669"/>
    <property type="project" value="TreeGrafter"/>
</dbReference>
<evidence type="ECO:0000256" key="7">
    <source>
        <dbReference type="ARBA" id="ARBA00022729"/>
    </source>
</evidence>
<dbReference type="OMA" id="CMIEERE"/>
<keyword evidence="15 22" id="KW-0472">Membrane</keyword>
<dbReference type="Pfam" id="PF00069">
    <property type="entry name" value="Pkinase"/>
    <property type="match status" value="2"/>
</dbReference>
<evidence type="ECO:0000256" key="6">
    <source>
        <dbReference type="ARBA" id="ARBA00022692"/>
    </source>
</evidence>
<dbReference type="SMART" id="SM00220">
    <property type="entry name" value="S_TKc"/>
    <property type="match status" value="1"/>
</dbReference>
<keyword evidence="6 22" id="KW-0812">Transmembrane</keyword>
<keyword evidence="10" id="KW-0256">Endoplasmic reticulum</keyword>
<evidence type="ECO:0000313" key="24">
    <source>
        <dbReference type="EMBL" id="EFN87252.1"/>
    </source>
</evidence>
<dbReference type="GO" id="GO:0003743">
    <property type="term" value="F:translation initiation factor activity"/>
    <property type="evidence" value="ECO:0007669"/>
    <property type="project" value="UniProtKB-KW"/>
</dbReference>
<keyword evidence="17" id="KW-0834">Unfolded protein response</keyword>
<feature type="compositionally biased region" description="Acidic residues" evidence="21">
    <location>
        <begin position="663"/>
        <end position="681"/>
    </location>
</feature>
<dbReference type="OrthoDB" id="341578at2759"/>
<gene>
    <name evidence="24" type="ORF">EAI_13752</name>
</gene>
<keyword evidence="7" id="KW-0732">Signal</keyword>
<dbReference type="SUPFAM" id="SSF56112">
    <property type="entry name" value="Protein kinase-like (PK-like)"/>
    <property type="match status" value="1"/>
</dbReference>
<dbReference type="InterPro" id="IPR050339">
    <property type="entry name" value="CC_SR_Kinase"/>
</dbReference>
<dbReference type="InParanoid" id="E2BAM6"/>
<keyword evidence="11 20" id="KW-0067">ATP-binding</keyword>
<evidence type="ECO:0000256" key="10">
    <source>
        <dbReference type="ARBA" id="ARBA00022824"/>
    </source>
</evidence>
<dbReference type="FunCoup" id="E2BAM6">
    <property type="interactions" value="965"/>
</dbReference>
<dbReference type="PROSITE" id="PS00107">
    <property type="entry name" value="PROTEIN_KINASE_ATP"/>
    <property type="match status" value="1"/>
</dbReference>
<dbReference type="PANTHER" id="PTHR11042:SF91">
    <property type="entry name" value="EUKARYOTIC TRANSLATION INITIATION FACTOR 2-ALPHA KINASE"/>
    <property type="match status" value="1"/>
</dbReference>
<keyword evidence="13 22" id="KW-1133">Transmembrane helix</keyword>
<dbReference type="SUPFAM" id="SSF50998">
    <property type="entry name" value="Quinoprotein alcohol dehydrogenase-like"/>
    <property type="match status" value="1"/>
</dbReference>
<evidence type="ECO:0000256" key="16">
    <source>
        <dbReference type="ARBA" id="ARBA00023180"/>
    </source>
</evidence>
<accession>E2BAM6</accession>
<evidence type="ECO:0000256" key="1">
    <source>
        <dbReference type="ARBA" id="ARBA00004115"/>
    </source>
</evidence>
<evidence type="ECO:0000259" key="23">
    <source>
        <dbReference type="PROSITE" id="PS50011"/>
    </source>
</evidence>
<evidence type="ECO:0000256" key="19">
    <source>
        <dbReference type="ARBA" id="ARBA00041500"/>
    </source>
</evidence>
<evidence type="ECO:0000313" key="25">
    <source>
        <dbReference type="Proteomes" id="UP000008237"/>
    </source>
</evidence>
<dbReference type="Gene3D" id="3.30.200.20">
    <property type="entry name" value="Phosphorylase Kinase, domain 1"/>
    <property type="match status" value="1"/>
</dbReference>
<organism evidence="25">
    <name type="scientific">Harpegnathos saltator</name>
    <name type="common">Jerdon's jumping ant</name>
    <dbReference type="NCBI Taxonomy" id="610380"/>
    <lineage>
        <taxon>Eukaryota</taxon>
        <taxon>Metazoa</taxon>
        <taxon>Ecdysozoa</taxon>
        <taxon>Arthropoda</taxon>
        <taxon>Hexapoda</taxon>
        <taxon>Insecta</taxon>
        <taxon>Pterygota</taxon>
        <taxon>Neoptera</taxon>
        <taxon>Endopterygota</taxon>
        <taxon>Hymenoptera</taxon>
        <taxon>Apocrita</taxon>
        <taxon>Aculeata</taxon>
        <taxon>Formicoidea</taxon>
        <taxon>Formicidae</taxon>
        <taxon>Ponerinae</taxon>
        <taxon>Ponerini</taxon>
        <taxon>Harpegnathos</taxon>
    </lineage>
</organism>
<dbReference type="PANTHER" id="PTHR11042">
    <property type="entry name" value="EUKARYOTIC TRANSLATION INITIATION FACTOR 2-ALPHA KINASE EIF2-ALPHA KINASE -RELATED"/>
    <property type="match status" value="1"/>
</dbReference>
<dbReference type="InterPro" id="IPR000719">
    <property type="entry name" value="Prot_kinase_dom"/>
</dbReference>
<keyword evidence="9 24" id="KW-0418">Kinase</keyword>
<comment type="subcellular location">
    <subcellularLocation>
        <location evidence="1">Endoplasmic reticulum membrane</location>
        <topology evidence="1">Single-pass type I membrane protein</topology>
    </subcellularLocation>
</comment>
<dbReference type="GO" id="GO:0005524">
    <property type="term" value="F:ATP binding"/>
    <property type="evidence" value="ECO:0007669"/>
    <property type="project" value="UniProtKB-UniRule"/>
</dbReference>
<dbReference type="Gene3D" id="2.130.10.10">
    <property type="entry name" value="YVTN repeat-like/Quinoprotein amine dehydrogenase"/>
    <property type="match status" value="1"/>
</dbReference>
<dbReference type="FunFam" id="3.30.200.20:FF:000193">
    <property type="entry name" value="Eukaryotic translation initiation factor 2-alpha kinase 3"/>
    <property type="match status" value="1"/>
</dbReference>
<evidence type="ECO:0000256" key="3">
    <source>
        <dbReference type="ARBA" id="ARBA00022527"/>
    </source>
</evidence>
<dbReference type="InterPro" id="IPR008271">
    <property type="entry name" value="Ser/Thr_kinase_AS"/>
</dbReference>
<evidence type="ECO:0000256" key="9">
    <source>
        <dbReference type="ARBA" id="ARBA00022777"/>
    </source>
</evidence>
<keyword evidence="12" id="KW-0810">Translation regulation</keyword>
<protein>
    <recommendedName>
        <fullName evidence="2">non-specific serine/threonine protein kinase</fullName>
        <ecNumber evidence="2">2.7.11.1</ecNumber>
    </recommendedName>
    <alternativeName>
        <fullName evidence="19">PRKR-like endoplasmic reticulum kinase</fullName>
    </alternativeName>
</protein>
<dbReference type="PROSITE" id="PS00108">
    <property type="entry name" value="PROTEIN_KINASE_ST"/>
    <property type="match status" value="1"/>
</dbReference>
<dbReference type="GO" id="GO:0005789">
    <property type="term" value="C:endoplasmic reticulum membrane"/>
    <property type="evidence" value="ECO:0007669"/>
    <property type="project" value="UniProtKB-SubCell"/>
</dbReference>
<evidence type="ECO:0000256" key="22">
    <source>
        <dbReference type="SAM" id="Phobius"/>
    </source>
</evidence>
<sequence length="943" mass="107057">MFHVPVSQRVLFHYWGIFAIFCCFFVTADDTAKTKQLTLCAQQSDNLRSTLDGKVSALDAANNGQEQWTLDFNNGPMLSSNIHSRELNDNGQWVRLIPSLNGGMYKFDGENLELLPITTDKLLHSSFRYSNDLVFSGGKEVHSYGVHTKTGKILYKCDITGCINNTDDKGYLQQEVLVIKRLQQTVRAVEARTGIERWNFSVGQHDLVLIPPAQIYCPDKVSLLNVQIKAIIPEGLIWAINESDPTNKLWQYKFDSPIVSIWREKEDKDSTNQDILEEINLFDSSPWIWGSDYTTSSPDIYVGMHQRQLYVQENVKFKDSLDSSFKHVQPKIYPWLPYPAVGTATNILPDKNDNREVSTTISEVQCTTALSVLYNSEYVNGNGFYLYPANEIKSTFVEQPNNSELAANTKKFILNHIEEDNEPVQTIQRIILSKWQEILVILLIILLSLTPQWGIFIRKNTIIPPVILATPIAEIKMDIKVTDENENADNYESRYLKDFEPVDCLGKGGYGVVFEAKNKIDYCNYAIKRISIPNNENAKERAMREVRALAKLDHSNIVRYFNTWTECPPSGWQEQHDKQWALKLSSSGCPSLISETETKPKDSVCIDVPQIDSPSVESAYEAYELDKIATTTNDSVVTFERSGGTQRDDAIDIGSDNNIATQETDDSVTEESDNSVTEETDSNSTNKKRIRDRRKAALSLQLAVKSNASKTRTFLYIQMQLCQRLSLKEWLKQNSSVRDPLRVLSIFQQIVDAVEYIHLQGLIHRDLKPSNIFFALNDSIKVGDFGLATTMTKDYDGTRTPVSDNETVDGSPMDSIHTACVGTHLYMSPEQANGKTYDYKVDIYSLGIIYFELLTPFSTDMERAMVLTDLRKSIFPSNFAEQHAAEYDLLKMMLDEDPAKRPTAIGIKARPPLLNYQAVNKLHINEDLKSHFELPRRTRHSSN</sequence>
<evidence type="ECO:0000256" key="17">
    <source>
        <dbReference type="ARBA" id="ARBA00023230"/>
    </source>
</evidence>
<keyword evidence="16" id="KW-0325">Glycoprotein</keyword>
<evidence type="ECO:0000256" key="8">
    <source>
        <dbReference type="ARBA" id="ARBA00022741"/>
    </source>
</evidence>
<evidence type="ECO:0000256" key="11">
    <source>
        <dbReference type="ARBA" id="ARBA00022840"/>
    </source>
</evidence>
<keyword evidence="3" id="KW-0723">Serine/threonine-protein kinase</keyword>
<dbReference type="AlphaFoldDB" id="E2BAM6"/>
<keyword evidence="8 20" id="KW-0547">Nucleotide-binding</keyword>
<dbReference type="GO" id="GO:0006986">
    <property type="term" value="P:response to unfolded protein"/>
    <property type="evidence" value="ECO:0007669"/>
    <property type="project" value="UniProtKB-KW"/>
</dbReference>
<dbReference type="FunFam" id="1.10.510.10:FF:000251">
    <property type="entry name" value="eukaryotic translation initiation factor 2-alpha kinase 3"/>
    <property type="match status" value="1"/>
</dbReference>
<keyword evidence="25" id="KW-1185">Reference proteome</keyword>
<evidence type="ECO:0000256" key="18">
    <source>
        <dbReference type="ARBA" id="ARBA00037982"/>
    </source>
</evidence>
<keyword evidence="24" id="KW-0396">Initiation factor</keyword>
<feature type="domain" description="Protein kinase" evidence="23">
    <location>
        <begin position="499"/>
        <end position="914"/>
    </location>
</feature>
<feature type="binding site" evidence="20">
    <location>
        <position position="528"/>
    </location>
    <ligand>
        <name>ATP</name>
        <dbReference type="ChEBI" id="CHEBI:30616"/>
    </ligand>
</feature>
<feature type="transmembrane region" description="Helical" evidence="22">
    <location>
        <begin position="12"/>
        <end position="28"/>
    </location>
</feature>
<proteinExistence type="inferred from homology"/>